<accession>A0A2U1JPC6</accession>
<dbReference type="EMBL" id="QCZG01000055">
    <property type="protein sequence ID" value="PWA06992.1"/>
    <property type="molecule type" value="Genomic_DNA"/>
</dbReference>
<organism evidence="1 2">
    <name type="scientific">Pueribacillus theae</name>
    <dbReference type="NCBI Taxonomy" id="2171751"/>
    <lineage>
        <taxon>Bacteria</taxon>
        <taxon>Bacillati</taxon>
        <taxon>Bacillota</taxon>
        <taxon>Bacilli</taxon>
        <taxon>Bacillales</taxon>
        <taxon>Bacillaceae</taxon>
        <taxon>Pueribacillus</taxon>
    </lineage>
</organism>
<keyword evidence="2" id="KW-1185">Reference proteome</keyword>
<evidence type="ECO:0000313" key="2">
    <source>
        <dbReference type="Proteomes" id="UP000245998"/>
    </source>
</evidence>
<proteinExistence type="predicted"/>
<comment type="caution">
    <text evidence="1">The sequence shown here is derived from an EMBL/GenBank/DDBJ whole genome shotgun (WGS) entry which is preliminary data.</text>
</comment>
<name>A0A2U1JPC6_9BACI</name>
<gene>
    <name evidence="1" type="ORF">DCC39_17140</name>
</gene>
<dbReference type="AlphaFoldDB" id="A0A2U1JPC6"/>
<dbReference type="OrthoDB" id="9920357at2"/>
<evidence type="ECO:0000313" key="1">
    <source>
        <dbReference type="EMBL" id="PWA06992.1"/>
    </source>
</evidence>
<protein>
    <submittedName>
        <fullName evidence="1">Uncharacterized protein</fullName>
    </submittedName>
</protein>
<dbReference type="Proteomes" id="UP000245998">
    <property type="component" value="Unassembled WGS sequence"/>
</dbReference>
<dbReference type="RefSeq" id="WP_116556113.1">
    <property type="nucleotide sequence ID" value="NZ_QCZG01000055.1"/>
</dbReference>
<reference evidence="1 2" key="1">
    <citation type="submission" date="2018-04" db="EMBL/GenBank/DDBJ databases">
        <title>Camelliibacillus theae gen. nov., sp. nov., isolated from Pu'er tea.</title>
        <authorList>
            <person name="Niu L."/>
        </authorList>
    </citation>
    <scope>NUCLEOTIDE SEQUENCE [LARGE SCALE GENOMIC DNA]</scope>
    <source>
        <strain evidence="1 2">T8</strain>
    </source>
</reference>
<sequence length="65" mass="7968">MSNANLELKKAIINRAYRNHTITKEQYNLLMKELYSEEEKIRLQQTLKSFKKKELIERYRELIHS</sequence>